<evidence type="ECO:0000313" key="3">
    <source>
        <dbReference type="Proteomes" id="UP001164390"/>
    </source>
</evidence>
<dbReference type="KEGG" id="sgrg:L0C25_16190"/>
<dbReference type="EMBL" id="CP094970">
    <property type="protein sequence ID" value="UYM07882.1"/>
    <property type="molecule type" value="Genomic_DNA"/>
</dbReference>
<name>A0AA46TM76_9ACTN</name>
<dbReference type="RefSeq" id="WP_408641708.1">
    <property type="nucleotide sequence ID" value="NZ_CP094970.1"/>
</dbReference>
<feature type="domain" description="TadE-like" evidence="1">
    <location>
        <begin position="2"/>
        <end position="33"/>
    </location>
</feature>
<reference evidence="2" key="1">
    <citation type="submission" date="2022-01" db="EMBL/GenBank/DDBJ databases">
        <title>Nocardioidaceae gen. sp. A5X3R13.</title>
        <authorList>
            <person name="Lopez Marin M.A."/>
            <person name="Uhlik O."/>
        </authorList>
    </citation>
    <scope>NUCLEOTIDE SEQUENCE</scope>
    <source>
        <strain evidence="2">A5X3R13</strain>
    </source>
</reference>
<dbReference type="Pfam" id="PF07811">
    <property type="entry name" value="TadE"/>
    <property type="match status" value="1"/>
</dbReference>
<organism evidence="2 3">
    <name type="scientific">Solicola gregarius</name>
    <dbReference type="NCBI Taxonomy" id="2908642"/>
    <lineage>
        <taxon>Bacteria</taxon>
        <taxon>Bacillati</taxon>
        <taxon>Actinomycetota</taxon>
        <taxon>Actinomycetes</taxon>
        <taxon>Propionibacteriales</taxon>
        <taxon>Nocardioidaceae</taxon>
        <taxon>Solicola</taxon>
    </lineage>
</organism>
<protein>
    <submittedName>
        <fullName evidence="2">Pilus assembly protein</fullName>
    </submittedName>
</protein>
<dbReference type="InterPro" id="IPR012495">
    <property type="entry name" value="TadE-like_dom"/>
</dbReference>
<sequence length="110" mass="11244">MVVLVPLVLGILQVGLVLHVRNTLTSAASEAARQAATVDGTSSTAEQRAHDLIDDTVGAEYATSIDAAPTSVDGYPGVEVRIEASVPALGLFGPGVQLAVEGHAVQERPS</sequence>
<gene>
    <name evidence="2" type="ORF">L0C25_16190</name>
</gene>
<proteinExistence type="predicted"/>
<keyword evidence="3" id="KW-1185">Reference proteome</keyword>
<evidence type="ECO:0000313" key="2">
    <source>
        <dbReference type="EMBL" id="UYM07882.1"/>
    </source>
</evidence>
<dbReference type="Proteomes" id="UP001164390">
    <property type="component" value="Chromosome"/>
</dbReference>
<accession>A0AA46TM76</accession>
<dbReference type="AlphaFoldDB" id="A0AA46TM76"/>
<evidence type="ECO:0000259" key="1">
    <source>
        <dbReference type="Pfam" id="PF07811"/>
    </source>
</evidence>